<protein>
    <submittedName>
        <fullName evidence="1">Uncharacterized protein</fullName>
    </submittedName>
</protein>
<name>A0A1M5KQF8_9SPHI</name>
<dbReference type="EMBL" id="FQUQ01000006">
    <property type="protein sequence ID" value="SHG55034.1"/>
    <property type="molecule type" value="Genomic_DNA"/>
</dbReference>
<dbReference type="STRING" id="288992.SAMN04488522_10651"/>
<organism evidence="1 2">
    <name type="scientific">Pedobacter caeni</name>
    <dbReference type="NCBI Taxonomy" id="288992"/>
    <lineage>
        <taxon>Bacteria</taxon>
        <taxon>Pseudomonadati</taxon>
        <taxon>Bacteroidota</taxon>
        <taxon>Sphingobacteriia</taxon>
        <taxon>Sphingobacteriales</taxon>
        <taxon>Sphingobacteriaceae</taxon>
        <taxon>Pedobacter</taxon>
    </lineage>
</organism>
<accession>A0A1M5KQF8</accession>
<evidence type="ECO:0000313" key="1">
    <source>
        <dbReference type="EMBL" id="SHG55034.1"/>
    </source>
</evidence>
<dbReference type="Proteomes" id="UP000184287">
    <property type="component" value="Unassembled WGS sequence"/>
</dbReference>
<gene>
    <name evidence="1" type="ORF">SAMN04488522_10651</name>
</gene>
<dbReference type="OrthoDB" id="1923405at2"/>
<proteinExistence type="predicted"/>
<dbReference type="RefSeq" id="WP_073235877.1">
    <property type="nucleotide sequence ID" value="NZ_FQUQ01000006.1"/>
</dbReference>
<dbReference type="AlphaFoldDB" id="A0A1M5KQF8"/>
<sequence>MIKCITRQSVFNNYPAITSVIVDIQKAMFDTDPLFEDGDDGEWYTIMHDAINIPHNGIKNHYSVISFHHSDISTFTFELSEKLTKLLTTLNVSELIVVADLKLSFIGNPDHKYPPFQKVLKKFEEITQDLKYKEAFKIDLKDLQVLIEIAFWIVRCDASAPAYIYFSDVNERIAFNICKSGGIHLIEYGKEIVFDEQINDMYFVNGSCEEQFSTSSKIEGRILNRH</sequence>
<reference evidence="2" key="1">
    <citation type="submission" date="2016-11" db="EMBL/GenBank/DDBJ databases">
        <authorList>
            <person name="Varghese N."/>
            <person name="Submissions S."/>
        </authorList>
    </citation>
    <scope>NUCLEOTIDE SEQUENCE [LARGE SCALE GENOMIC DNA]</scope>
    <source>
        <strain evidence="2">DSM 16990</strain>
    </source>
</reference>
<evidence type="ECO:0000313" key="2">
    <source>
        <dbReference type="Proteomes" id="UP000184287"/>
    </source>
</evidence>
<keyword evidence="2" id="KW-1185">Reference proteome</keyword>